<organism evidence="1 2">
    <name type="scientific">Kushneria phyllosphaerae</name>
    <dbReference type="NCBI Taxonomy" id="2100822"/>
    <lineage>
        <taxon>Bacteria</taxon>
        <taxon>Pseudomonadati</taxon>
        <taxon>Pseudomonadota</taxon>
        <taxon>Gammaproteobacteria</taxon>
        <taxon>Oceanospirillales</taxon>
        <taxon>Halomonadaceae</taxon>
        <taxon>Kushneria</taxon>
    </lineage>
</organism>
<dbReference type="OrthoDB" id="6184231at2"/>
<proteinExistence type="predicted"/>
<dbReference type="Proteomes" id="UP000244934">
    <property type="component" value="Unassembled WGS sequence"/>
</dbReference>
<accession>A0A2R8CQG2</accession>
<dbReference type="EMBL" id="ONZI01000004">
    <property type="protein sequence ID" value="SPJ35137.1"/>
    <property type="molecule type" value="Genomic_DNA"/>
</dbReference>
<reference evidence="2" key="1">
    <citation type="submission" date="2018-03" db="EMBL/GenBank/DDBJ databases">
        <authorList>
            <person name="Navarro De La Torre S."/>
        </authorList>
    </citation>
    <scope>NUCLEOTIDE SEQUENCE [LARGE SCALE GENOMIC DNA]</scope>
    <source>
        <strain evidence="2">EAod3</strain>
    </source>
</reference>
<evidence type="ECO:0000313" key="2">
    <source>
        <dbReference type="Proteomes" id="UP000244934"/>
    </source>
</evidence>
<gene>
    <name evidence="1" type="ORF">KSP9073_03189</name>
</gene>
<evidence type="ECO:0000313" key="1">
    <source>
        <dbReference type="EMBL" id="SPJ35137.1"/>
    </source>
</evidence>
<dbReference type="RefSeq" id="WP_108843903.1">
    <property type="nucleotide sequence ID" value="NZ_ONZI01000004.1"/>
</dbReference>
<dbReference type="AlphaFoldDB" id="A0A2R8CQG2"/>
<keyword evidence="2" id="KW-1185">Reference proteome</keyword>
<sequence length="64" mass="7536">MPRERNLSIKDKWSLDNQLGEMLRNLDRQAPARPAFFEELEALMQSYGMSHQDTVKILKLMQQS</sequence>
<name>A0A2R8CQG2_9GAMM</name>
<protein>
    <submittedName>
        <fullName evidence="1">Uncharacterized protein</fullName>
    </submittedName>
</protein>